<keyword evidence="3" id="KW-1185">Reference proteome</keyword>
<evidence type="ECO:0000313" key="2">
    <source>
        <dbReference type="EMBL" id="AYF78137.1"/>
    </source>
</evidence>
<sequence>MSNKLPNPLGDLPDPAEAKAARNPFARHDSAPETPAAPADDSSDEQDTPSATTAPRGSSKSAGKSGKAGEESERSKRLAGSSDILLSLPTDLKDRMERVIAYTRPYTGVDSQQEFIRRAVAKACAEHEGQYHNGERFPAIVKPERKRKPKAS</sequence>
<feature type="compositionally biased region" description="Basic and acidic residues" evidence="1">
    <location>
        <begin position="16"/>
        <end position="31"/>
    </location>
</feature>
<feature type="region of interest" description="Disordered" evidence="1">
    <location>
        <begin position="1"/>
        <end position="90"/>
    </location>
</feature>
<dbReference type="RefSeq" id="WP_120743220.1">
    <property type="nucleotide sequence ID" value="NZ_CP032568.1"/>
</dbReference>
<dbReference type="EMBL" id="CP032568">
    <property type="protein sequence ID" value="AYF78137.1"/>
    <property type="molecule type" value="Genomic_DNA"/>
</dbReference>
<protein>
    <recommendedName>
        <fullName evidence="4">Centromere-binding protein ParB C-terminal domain-containing protein</fullName>
    </recommendedName>
</protein>
<dbReference type="KEGG" id="nyu:D7D52_34780"/>
<reference evidence="2 3" key="1">
    <citation type="submission" date="2018-09" db="EMBL/GenBank/DDBJ databases">
        <title>Nocardia yunnanensis sp. nov., an actinomycete isolated from a soil sample.</title>
        <authorList>
            <person name="Zhang J."/>
        </authorList>
    </citation>
    <scope>NUCLEOTIDE SEQUENCE [LARGE SCALE GENOMIC DNA]</scope>
    <source>
        <strain evidence="2 3">CFHS0054</strain>
    </source>
</reference>
<name>A0A386ZKK4_9NOCA</name>
<accession>A0A386ZKK4</accession>
<organism evidence="2 3">
    <name type="scientific">Nocardia yunnanensis</name>
    <dbReference type="NCBI Taxonomy" id="2382165"/>
    <lineage>
        <taxon>Bacteria</taxon>
        <taxon>Bacillati</taxon>
        <taxon>Actinomycetota</taxon>
        <taxon>Actinomycetes</taxon>
        <taxon>Mycobacteriales</taxon>
        <taxon>Nocardiaceae</taxon>
        <taxon>Nocardia</taxon>
    </lineage>
</organism>
<gene>
    <name evidence="2" type="ORF">D7D52_34780</name>
</gene>
<dbReference type="Gene3D" id="6.10.180.30">
    <property type="match status" value="1"/>
</dbReference>
<dbReference type="Proteomes" id="UP000267164">
    <property type="component" value="Chromosome"/>
</dbReference>
<evidence type="ECO:0000313" key="3">
    <source>
        <dbReference type="Proteomes" id="UP000267164"/>
    </source>
</evidence>
<dbReference type="OrthoDB" id="4476281at2"/>
<proteinExistence type="predicted"/>
<evidence type="ECO:0000256" key="1">
    <source>
        <dbReference type="SAM" id="MobiDB-lite"/>
    </source>
</evidence>
<evidence type="ECO:0008006" key="4">
    <source>
        <dbReference type="Google" id="ProtNLM"/>
    </source>
</evidence>
<dbReference type="AlphaFoldDB" id="A0A386ZKK4"/>
<feature type="compositionally biased region" description="Low complexity" evidence="1">
    <location>
        <begin position="56"/>
        <end position="65"/>
    </location>
</feature>
<feature type="compositionally biased region" description="Basic and acidic residues" evidence="1">
    <location>
        <begin position="67"/>
        <end position="76"/>
    </location>
</feature>